<gene>
    <name evidence="1" type="ORF">DR999_PMT05119</name>
</gene>
<reference evidence="1 2" key="1">
    <citation type="submission" date="2019-04" db="EMBL/GenBank/DDBJ databases">
        <title>Draft genome of the big-headed turtle Platysternon megacephalum.</title>
        <authorList>
            <person name="Gong S."/>
        </authorList>
    </citation>
    <scope>NUCLEOTIDE SEQUENCE [LARGE SCALE GENOMIC DNA]</scope>
    <source>
        <strain evidence="1">DO16091913</strain>
        <tissue evidence="1">Muscle</tissue>
    </source>
</reference>
<comment type="caution">
    <text evidence="1">The sequence shown here is derived from an EMBL/GenBank/DDBJ whole genome shotgun (WGS) entry which is preliminary data.</text>
</comment>
<sequence>MMNQPTMSPHQSNTVPPSCFCLQHLYLMLRVTGLAASVMKVKKLLESQHLFHYKLSTEQKCCLSNFSTLLQSLYPLSIIPPLPSMCTNMPYPTLNLISLPASLAEVNKPTSMLDTGRLLVSMHSFRLCSRTSMKGHRARRRQRDLCLLSQAGFPHRPVPMHTHTLDLLGTPFLG</sequence>
<name>A0A4D9F0M5_9SAUR</name>
<evidence type="ECO:0000313" key="2">
    <source>
        <dbReference type="Proteomes" id="UP000297703"/>
    </source>
</evidence>
<dbReference type="AlphaFoldDB" id="A0A4D9F0M5"/>
<keyword evidence="1" id="KW-0675">Receptor</keyword>
<proteinExistence type="predicted"/>
<reference evidence="1 2" key="2">
    <citation type="submission" date="2019-04" db="EMBL/GenBank/DDBJ databases">
        <title>The genome sequence of big-headed turtle.</title>
        <authorList>
            <person name="Gong S."/>
        </authorList>
    </citation>
    <scope>NUCLEOTIDE SEQUENCE [LARGE SCALE GENOMIC DNA]</scope>
    <source>
        <strain evidence="1">DO16091913</strain>
        <tissue evidence="1">Muscle</tissue>
    </source>
</reference>
<keyword evidence="2" id="KW-1185">Reference proteome</keyword>
<protein>
    <submittedName>
        <fullName evidence="1">Vomeronasal type-2 receptor 1-like</fullName>
    </submittedName>
</protein>
<dbReference type="Proteomes" id="UP000297703">
    <property type="component" value="Unassembled WGS sequence"/>
</dbReference>
<accession>A0A4D9F0M5</accession>
<organism evidence="1 2">
    <name type="scientific">Platysternon megacephalum</name>
    <name type="common">big-headed turtle</name>
    <dbReference type="NCBI Taxonomy" id="55544"/>
    <lineage>
        <taxon>Eukaryota</taxon>
        <taxon>Metazoa</taxon>
        <taxon>Chordata</taxon>
        <taxon>Craniata</taxon>
        <taxon>Vertebrata</taxon>
        <taxon>Euteleostomi</taxon>
        <taxon>Archelosauria</taxon>
        <taxon>Testudinata</taxon>
        <taxon>Testudines</taxon>
        <taxon>Cryptodira</taxon>
        <taxon>Durocryptodira</taxon>
        <taxon>Testudinoidea</taxon>
        <taxon>Platysternidae</taxon>
        <taxon>Platysternon</taxon>
    </lineage>
</organism>
<evidence type="ECO:0000313" key="1">
    <source>
        <dbReference type="EMBL" id="TFK11720.1"/>
    </source>
</evidence>
<dbReference type="EMBL" id="QXTE01000029">
    <property type="protein sequence ID" value="TFK11720.1"/>
    <property type="molecule type" value="Genomic_DNA"/>
</dbReference>